<dbReference type="EMBL" id="JACHIV010000001">
    <property type="protein sequence ID" value="MBB5069707.1"/>
    <property type="molecule type" value="Genomic_DNA"/>
</dbReference>
<proteinExistence type="inferred from homology"/>
<evidence type="ECO:0000313" key="10">
    <source>
        <dbReference type="Proteomes" id="UP000580474"/>
    </source>
</evidence>
<evidence type="ECO:0000313" key="9">
    <source>
        <dbReference type="EMBL" id="MBB5069707.1"/>
    </source>
</evidence>
<evidence type="ECO:0000256" key="7">
    <source>
        <dbReference type="SAM" id="SignalP"/>
    </source>
</evidence>
<gene>
    <name evidence="9" type="ORF">BJ969_002795</name>
</gene>
<dbReference type="Pfam" id="PF00877">
    <property type="entry name" value="NLPC_P60"/>
    <property type="match status" value="1"/>
</dbReference>
<keyword evidence="10" id="KW-1185">Reference proteome</keyword>
<feature type="domain" description="NlpC/P60" evidence="8">
    <location>
        <begin position="296"/>
        <end position="435"/>
    </location>
</feature>
<dbReference type="PANTHER" id="PTHR47359:SF3">
    <property type="entry name" value="NLP_P60 DOMAIN-CONTAINING PROTEIN-RELATED"/>
    <property type="match status" value="1"/>
</dbReference>
<keyword evidence="3 9" id="KW-0378">Hydrolase</keyword>
<dbReference type="AlphaFoldDB" id="A0A840NN83"/>
<evidence type="ECO:0000256" key="4">
    <source>
        <dbReference type="ARBA" id="ARBA00022807"/>
    </source>
</evidence>
<feature type="compositionally biased region" description="Low complexity" evidence="6">
    <location>
        <begin position="264"/>
        <end position="278"/>
    </location>
</feature>
<comment type="caution">
    <text evidence="9">The sequence shown here is derived from an EMBL/GenBank/DDBJ whole genome shotgun (WGS) entry which is preliminary data.</text>
</comment>
<dbReference type="GO" id="GO:0006508">
    <property type="term" value="P:proteolysis"/>
    <property type="evidence" value="ECO:0007669"/>
    <property type="project" value="UniProtKB-KW"/>
</dbReference>
<feature type="coiled-coil region" evidence="5">
    <location>
        <begin position="195"/>
        <end position="254"/>
    </location>
</feature>
<dbReference type="InterPro" id="IPR051794">
    <property type="entry name" value="PG_Endopeptidase_C40"/>
</dbReference>
<evidence type="ECO:0000256" key="6">
    <source>
        <dbReference type="SAM" id="MobiDB-lite"/>
    </source>
</evidence>
<dbReference type="InterPro" id="IPR038765">
    <property type="entry name" value="Papain-like_cys_pep_sf"/>
</dbReference>
<evidence type="ECO:0000256" key="2">
    <source>
        <dbReference type="ARBA" id="ARBA00022670"/>
    </source>
</evidence>
<feature type="region of interest" description="Disordered" evidence="6">
    <location>
        <begin position="26"/>
        <end position="50"/>
    </location>
</feature>
<feature type="region of interest" description="Disordered" evidence="6">
    <location>
        <begin position="264"/>
        <end position="297"/>
    </location>
</feature>
<dbReference type="PANTHER" id="PTHR47359">
    <property type="entry name" value="PEPTIDOGLYCAN DL-ENDOPEPTIDASE CWLO"/>
    <property type="match status" value="1"/>
</dbReference>
<dbReference type="SUPFAM" id="SSF54001">
    <property type="entry name" value="Cysteine proteinases"/>
    <property type="match status" value="1"/>
</dbReference>
<keyword evidence="5" id="KW-0175">Coiled coil</keyword>
<dbReference type="InterPro" id="IPR000064">
    <property type="entry name" value="NLP_P60_dom"/>
</dbReference>
<dbReference type="Gene3D" id="3.90.1720.10">
    <property type="entry name" value="endopeptidase domain like (from Nostoc punctiforme)"/>
    <property type="match status" value="1"/>
</dbReference>
<evidence type="ECO:0000256" key="3">
    <source>
        <dbReference type="ARBA" id="ARBA00022801"/>
    </source>
</evidence>
<sequence>MRRPRRLTGGLVLASAIALALPVAAGSAPEPPARPGDGEIQTQRDRVGDRADRVGELTQRLAESETRLTELGAQVELAMEDANKARVDLARAERARSRAEQLAAGANGQAGAAANEVERQRARLDEFAAGSYRQGSKLGSLTAYVGASGPDDLLDRAELLDTVGRSQLDVLDDLERAHIDRVNKDSLARKALRDAAESRAAAAAAQERAEAAENAAVAARAAQAGRAAGIEAERDGVQAELSDARAAVQGLESQRDRYEEWLEASQAAQAAQDQAAASESVGQGSVVPDDDPGPVTGSTEAVIQRALSQLGMPYAWGGGDADGPTRGIRDGGVADSHGDYRKIGFDCSGLMIYAFAAAGVELDHYSGYQYQSGTQVPLSSMQRGDMLFWRSGGRVHHVALYLGGGQMVEAPYSGSQVRVAPVRYSGIAPYAVRVL</sequence>
<organism evidence="9 10">
    <name type="scientific">Saccharopolyspora gloriosae</name>
    <dbReference type="NCBI Taxonomy" id="455344"/>
    <lineage>
        <taxon>Bacteria</taxon>
        <taxon>Bacillati</taxon>
        <taxon>Actinomycetota</taxon>
        <taxon>Actinomycetes</taxon>
        <taxon>Pseudonocardiales</taxon>
        <taxon>Pseudonocardiaceae</taxon>
        <taxon>Saccharopolyspora</taxon>
    </lineage>
</organism>
<evidence type="ECO:0000259" key="8">
    <source>
        <dbReference type="PROSITE" id="PS51935"/>
    </source>
</evidence>
<protein>
    <submittedName>
        <fullName evidence="9">Cell wall-associated NlpC family hydrolase</fullName>
    </submittedName>
</protein>
<name>A0A840NN83_9PSEU</name>
<evidence type="ECO:0000256" key="1">
    <source>
        <dbReference type="ARBA" id="ARBA00007074"/>
    </source>
</evidence>
<feature type="chain" id="PRO_5038459791" evidence="7">
    <location>
        <begin position="26"/>
        <end position="435"/>
    </location>
</feature>
<comment type="similarity">
    <text evidence="1">Belongs to the peptidase C40 family.</text>
</comment>
<dbReference type="PROSITE" id="PS51935">
    <property type="entry name" value="NLPC_P60"/>
    <property type="match status" value="1"/>
</dbReference>
<dbReference type="GO" id="GO:0008234">
    <property type="term" value="F:cysteine-type peptidase activity"/>
    <property type="evidence" value="ECO:0007669"/>
    <property type="project" value="UniProtKB-KW"/>
</dbReference>
<dbReference type="Proteomes" id="UP000580474">
    <property type="component" value="Unassembled WGS sequence"/>
</dbReference>
<evidence type="ECO:0000256" key="5">
    <source>
        <dbReference type="SAM" id="Coils"/>
    </source>
</evidence>
<feature type="coiled-coil region" evidence="5">
    <location>
        <begin position="54"/>
        <end position="109"/>
    </location>
</feature>
<reference evidence="9 10" key="1">
    <citation type="submission" date="2020-08" db="EMBL/GenBank/DDBJ databases">
        <title>Sequencing the genomes of 1000 actinobacteria strains.</title>
        <authorList>
            <person name="Klenk H.-P."/>
        </authorList>
    </citation>
    <scope>NUCLEOTIDE SEQUENCE [LARGE SCALE GENOMIC DNA]</scope>
    <source>
        <strain evidence="9 10">DSM 45582</strain>
    </source>
</reference>
<dbReference type="RefSeq" id="WP_343071397.1">
    <property type="nucleotide sequence ID" value="NZ_JACHIV010000001.1"/>
</dbReference>
<accession>A0A840NN83</accession>
<keyword evidence="2" id="KW-0645">Protease</keyword>
<feature type="signal peptide" evidence="7">
    <location>
        <begin position="1"/>
        <end position="25"/>
    </location>
</feature>
<keyword evidence="7" id="KW-0732">Signal</keyword>
<keyword evidence="4" id="KW-0788">Thiol protease</keyword>